<dbReference type="CDD" id="cd12148">
    <property type="entry name" value="fungal_TF_MHR"/>
    <property type="match status" value="1"/>
</dbReference>
<dbReference type="Proteomes" id="UP000253153">
    <property type="component" value="Unassembled WGS sequence"/>
</dbReference>
<keyword evidence="2" id="KW-0805">Transcription regulation</keyword>
<dbReference type="GO" id="GO:0000435">
    <property type="term" value="P:positive regulation of transcription from RNA polymerase II promoter by galactose"/>
    <property type="evidence" value="ECO:0007669"/>
    <property type="project" value="TreeGrafter"/>
</dbReference>
<dbReference type="PANTHER" id="PTHR47424:SF3">
    <property type="entry name" value="REGULATORY PROTEIN GAL4"/>
    <property type="match status" value="1"/>
</dbReference>
<name>A0A366S8T0_9HYPO</name>
<dbReference type="RefSeq" id="XP_031019616.1">
    <property type="nucleotide sequence ID" value="XM_031156299.1"/>
</dbReference>
<dbReference type="GO" id="GO:0005634">
    <property type="term" value="C:nucleus"/>
    <property type="evidence" value="ECO:0007669"/>
    <property type="project" value="TreeGrafter"/>
</dbReference>
<evidence type="ECO:0000256" key="5">
    <source>
        <dbReference type="ARBA" id="ARBA00023242"/>
    </source>
</evidence>
<dbReference type="SMART" id="SM00906">
    <property type="entry name" value="Fungal_trans"/>
    <property type="match status" value="1"/>
</dbReference>
<keyword evidence="3" id="KW-0238">DNA-binding</keyword>
<dbReference type="GeneID" id="41991595"/>
<protein>
    <recommendedName>
        <fullName evidence="7">Zn(2)-C6 fungal-type domain-containing protein</fullName>
    </recommendedName>
</protein>
<reference evidence="8 9" key="1">
    <citation type="submission" date="2018-06" db="EMBL/GenBank/DDBJ databases">
        <title>Fusarium incarnatum-equiseti species complex species 28.</title>
        <authorList>
            <person name="Gardiner D.M."/>
        </authorList>
    </citation>
    <scope>NUCLEOTIDE SEQUENCE [LARGE SCALE GENOMIC DNA]</scope>
    <source>
        <strain evidence="8 9">FIESC_28</strain>
    </source>
</reference>
<dbReference type="EMBL" id="QKXC01000045">
    <property type="protein sequence ID" value="RBR25025.1"/>
    <property type="molecule type" value="Genomic_DNA"/>
</dbReference>
<dbReference type="GO" id="GO:0008270">
    <property type="term" value="F:zinc ion binding"/>
    <property type="evidence" value="ECO:0007669"/>
    <property type="project" value="InterPro"/>
</dbReference>
<keyword evidence="4" id="KW-0804">Transcription</keyword>
<evidence type="ECO:0000256" key="3">
    <source>
        <dbReference type="ARBA" id="ARBA00023125"/>
    </source>
</evidence>
<keyword evidence="5" id="KW-0539">Nucleus</keyword>
<dbReference type="CDD" id="cd00067">
    <property type="entry name" value="GAL4"/>
    <property type="match status" value="1"/>
</dbReference>
<evidence type="ECO:0000313" key="9">
    <source>
        <dbReference type="Proteomes" id="UP000253153"/>
    </source>
</evidence>
<feature type="domain" description="Zn(2)-C6 fungal-type" evidence="7">
    <location>
        <begin position="40"/>
        <end position="73"/>
    </location>
</feature>
<sequence length="762" mass="84242">MPSGATDQSTDPGPSMQDADDTISVSTSTRPTKRKRVALACDNCRERKIKCDGSKPICSPCSKRGEPPAQCIYTVIAGAAKQLSEQEYISSLQKQVTEMQQVIDQLRQEAATTAASRINANTHTRASASPSTGTYVASGITHGGASRAGVSIPGPETGGPSPVSVMGAPALSQDFQEDNLFGPSSVHSLLREVSQPESRRSVPHRDKNQTLGAASLHLADYALPPRQVADKILDIYFNEVHIFYPWTHSTSFRERYESLWSPSGYPGPQSSQSGDIGLGGGHCSESSFFSALNAMFSLGCEFSDLPHKESASEMFSSRMRSLLQIDVLDKGDLSHVQALLLAAQFAISSEHPIRCYNIVGLACRIAVGLGLHTEKNAHRRSNLENEIRRRVWYGCLQMEMTVCMTLGRRPVLEMTDDVLIPSAVDDEFIRSEVPSCSQPEGIPSQNMFMVENIRLAKVLGKILSSIYWQSSSSDFSTLVRLESMLEDFRTSLVDVLRWWDRDSEPQRILTDRDHILKRQRNVLHARFLHLRILLYRPSFSAYCASARIAYQSRGSVEEPGSTCDSPEVNTLQIAFQSQCATTCAKVSYELSVSLLSARQDDATGAWWFSLFYLMTCGGIIILAERAQAAGSKHFNQAQLDATWENTTMLLRLIGRENQRAEGFLGQLLQLKEQARSAHFSTRNSREASRMVSRRPSVSLEATHDTDVGSNFAPPVEDQAVQGELMTLLFQENWDWSLDGGLPSYGGFETGDEFAFPLWSWSA</sequence>
<dbReference type="SUPFAM" id="SSF57701">
    <property type="entry name" value="Zn2/Cys6 DNA-binding domain"/>
    <property type="match status" value="1"/>
</dbReference>
<dbReference type="InterPro" id="IPR001138">
    <property type="entry name" value="Zn2Cys6_DnaBD"/>
</dbReference>
<feature type="region of interest" description="Disordered" evidence="6">
    <location>
        <begin position="1"/>
        <end position="33"/>
    </location>
</feature>
<dbReference type="InterPro" id="IPR051127">
    <property type="entry name" value="Fungal_SecMet_Regulators"/>
</dbReference>
<evidence type="ECO:0000313" key="8">
    <source>
        <dbReference type="EMBL" id="RBR25025.1"/>
    </source>
</evidence>
<evidence type="ECO:0000256" key="4">
    <source>
        <dbReference type="ARBA" id="ARBA00023163"/>
    </source>
</evidence>
<dbReference type="GO" id="GO:0006351">
    <property type="term" value="P:DNA-templated transcription"/>
    <property type="evidence" value="ECO:0007669"/>
    <property type="project" value="InterPro"/>
</dbReference>
<dbReference type="InterPro" id="IPR036864">
    <property type="entry name" value="Zn2-C6_fun-type_DNA-bd_sf"/>
</dbReference>
<accession>A0A366S8T0</accession>
<keyword evidence="9" id="KW-1185">Reference proteome</keyword>
<organism evidence="8 9">
    <name type="scientific">Fusarium coffeatum</name>
    <dbReference type="NCBI Taxonomy" id="231269"/>
    <lineage>
        <taxon>Eukaryota</taxon>
        <taxon>Fungi</taxon>
        <taxon>Dikarya</taxon>
        <taxon>Ascomycota</taxon>
        <taxon>Pezizomycotina</taxon>
        <taxon>Sordariomycetes</taxon>
        <taxon>Hypocreomycetidae</taxon>
        <taxon>Hypocreales</taxon>
        <taxon>Nectriaceae</taxon>
        <taxon>Fusarium</taxon>
        <taxon>Fusarium incarnatum-equiseti species complex</taxon>
    </lineage>
</organism>
<evidence type="ECO:0000256" key="6">
    <source>
        <dbReference type="SAM" id="MobiDB-lite"/>
    </source>
</evidence>
<feature type="compositionally biased region" description="Polar residues" evidence="6">
    <location>
        <begin position="1"/>
        <end position="12"/>
    </location>
</feature>
<dbReference type="InterPro" id="IPR007219">
    <property type="entry name" value="XnlR_reg_dom"/>
</dbReference>
<dbReference type="GO" id="GO:0000978">
    <property type="term" value="F:RNA polymerase II cis-regulatory region sequence-specific DNA binding"/>
    <property type="evidence" value="ECO:0007669"/>
    <property type="project" value="TreeGrafter"/>
</dbReference>
<dbReference type="SMART" id="SM00066">
    <property type="entry name" value="GAL4"/>
    <property type="match status" value="1"/>
</dbReference>
<dbReference type="PROSITE" id="PS50048">
    <property type="entry name" value="ZN2_CY6_FUNGAL_2"/>
    <property type="match status" value="1"/>
</dbReference>
<evidence type="ECO:0000256" key="1">
    <source>
        <dbReference type="ARBA" id="ARBA00022723"/>
    </source>
</evidence>
<dbReference type="PANTHER" id="PTHR47424">
    <property type="entry name" value="REGULATORY PROTEIN GAL4"/>
    <property type="match status" value="1"/>
</dbReference>
<dbReference type="AlphaFoldDB" id="A0A366S8T0"/>
<evidence type="ECO:0000259" key="7">
    <source>
        <dbReference type="PROSITE" id="PS50048"/>
    </source>
</evidence>
<gene>
    <name evidence="8" type="ORF">FIESC28_02149</name>
</gene>
<dbReference type="GO" id="GO:0000981">
    <property type="term" value="F:DNA-binding transcription factor activity, RNA polymerase II-specific"/>
    <property type="evidence" value="ECO:0007669"/>
    <property type="project" value="InterPro"/>
</dbReference>
<comment type="caution">
    <text evidence="8">The sequence shown here is derived from an EMBL/GenBank/DDBJ whole genome shotgun (WGS) entry which is preliminary data.</text>
</comment>
<dbReference type="Gene3D" id="4.10.240.10">
    <property type="entry name" value="Zn(2)-C6 fungal-type DNA-binding domain"/>
    <property type="match status" value="1"/>
</dbReference>
<dbReference type="Pfam" id="PF00172">
    <property type="entry name" value="Zn_clus"/>
    <property type="match status" value="1"/>
</dbReference>
<dbReference type="OrthoDB" id="424974at2759"/>
<evidence type="ECO:0000256" key="2">
    <source>
        <dbReference type="ARBA" id="ARBA00023015"/>
    </source>
</evidence>
<dbReference type="Pfam" id="PF04082">
    <property type="entry name" value="Fungal_trans"/>
    <property type="match status" value="1"/>
</dbReference>
<proteinExistence type="predicted"/>
<keyword evidence="1" id="KW-0479">Metal-binding</keyword>